<dbReference type="AlphaFoldDB" id="A0A0E3WYG8"/>
<proteinExistence type="predicted"/>
<keyword evidence="1" id="KW-1133">Transmembrane helix</keyword>
<accession>A0A0E3WYG8</accession>
<dbReference type="KEGG" id="mbak:MSBR3_3271"/>
<keyword evidence="3" id="KW-1185">Reference proteome</keyword>
<evidence type="ECO:0000313" key="2">
    <source>
        <dbReference type="EMBL" id="AKB83849.1"/>
    </source>
</evidence>
<dbReference type="STRING" id="1434107.MSBR3_3271"/>
<keyword evidence="1" id="KW-0812">Transmembrane</keyword>
<dbReference type="Proteomes" id="UP000033066">
    <property type="component" value="Chromosome"/>
</dbReference>
<keyword evidence="1" id="KW-0472">Membrane</keyword>
<feature type="transmembrane region" description="Helical" evidence="1">
    <location>
        <begin position="70"/>
        <end position="86"/>
    </location>
</feature>
<evidence type="ECO:0000313" key="3">
    <source>
        <dbReference type="Proteomes" id="UP000033066"/>
    </source>
</evidence>
<gene>
    <name evidence="2" type="ORF">MSBR3_3271</name>
</gene>
<reference evidence="2" key="1">
    <citation type="submission" date="2014-07" db="EMBL/GenBank/DDBJ databases">
        <title>Methanogenic archaea and the global carbon cycle.</title>
        <authorList>
            <person name="Henriksen J.R."/>
            <person name="Luke J."/>
            <person name="Reinhart S."/>
            <person name="Benedict M.N."/>
            <person name="Youngblut N.D."/>
            <person name="Metcalf M.E."/>
            <person name="Whitaker R.J."/>
            <person name="Metcalf W.W."/>
        </authorList>
    </citation>
    <scope>NUCLEOTIDE SEQUENCE [LARGE SCALE GENOMIC DNA]</scope>
    <source>
        <strain evidence="2">3</strain>
    </source>
</reference>
<dbReference type="HOGENOM" id="CLU_2091286_0_0_2"/>
<dbReference type="EMBL" id="CP009517">
    <property type="protein sequence ID" value="AKB83849.1"/>
    <property type="molecule type" value="Genomic_DNA"/>
</dbReference>
<name>A0A0E3WYG8_METBA</name>
<sequence length="116" mass="13496">MSKNSKTSRSNSFHLGELDNFKWCTGYSEAGFQSFLSFFKLSEKAFELFFPFLFPFLSLLRKLFSCQAQIFFIFHFLALMIFFPVNSDKCTPFSIPGCTCRSQLDFIAYTFTDANF</sequence>
<evidence type="ECO:0000256" key="1">
    <source>
        <dbReference type="SAM" id="Phobius"/>
    </source>
</evidence>
<dbReference type="PATRIC" id="fig|1434107.4.peg.4124"/>
<protein>
    <submittedName>
        <fullName evidence="2">Uncharacterized protein</fullName>
    </submittedName>
</protein>
<organism evidence="2 3">
    <name type="scientific">Methanosarcina barkeri 3</name>
    <dbReference type="NCBI Taxonomy" id="1434107"/>
    <lineage>
        <taxon>Archaea</taxon>
        <taxon>Methanobacteriati</taxon>
        <taxon>Methanobacteriota</taxon>
        <taxon>Stenosarchaea group</taxon>
        <taxon>Methanomicrobia</taxon>
        <taxon>Methanosarcinales</taxon>
        <taxon>Methanosarcinaceae</taxon>
        <taxon>Methanosarcina</taxon>
    </lineage>
</organism>